<organism evidence="8 9">
    <name type="scientific">Diploptera punctata</name>
    <name type="common">Pacific beetle cockroach</name>
    <dbReference type="NCBI Taxonomy" id="6984"/>
    <lineage>
        <taxon>Eukaryota</taxon>
        <taxon>Metazoa</taxon>
        <taxon>Ecdysozoa</taxon>
        <taxon>Arthropoda</taxon>
        <taxon>Hexapoda</taxon>
        <taxon>Insecta</taxon>
        <taxon>Pterygota</taxon>
        <taxon>Neoptera</taxon>
        <taxon>Polyneoptera</taxon>
        <taxon>Dictyoptera</taxon>
        <taxon>Blattodea</taxon>
        <taxon>Blaberoidea</taxon>
        <taxon>Blaberidae</taxon>
        <taxon>Diplopterinae</taxon>
        <taxon>Diploptera</taxon>
    </lineage>
</organism>
<comment type="caution">
    <text evidence="8">The sequence shown here is derived from an EMBL/GenBank/DDBJ whole genome shotgun (WGS) entry which is preliminary data.</text>
</comment>
<gene>
    <name evidence="8" type="ORF">L9F63_007397</name>
</gene>
<evidence type="ECO:0000256" key="1">
    <source>
        <dbReference type="ARBA" id="ARBA00009375"/>
    </source>
</evidence>
<feature type="binding site" evidence="5">
    <location>
        <position position="126"/>
    </location>
    <ligand>
        <name>substrate</name>
    </ligand>
</feature>
<dbReference type="GO" id="GO:0003723">
    <property type="term" value="F:RNA binding"/>
    <property type="evidence" value="ECO:0007669"/>
    <property type="project" value="InterPro"/>
</dbReference>
<keyword evidence="3 6" id="KW-0413">Isomerase</keyword>
<dbReference type="HAMAP" id="MF_00171">
    <property type="entry name" value="TruA"/>
    <property type="match status" value="1"/>
</dbReference>
<evidence type="ECO:0000256" key="5">
    <source>
        <dbReference type="PIRSR" id="PIRSR001430-2"/>
    </source>
</evidence>
<evidence type="ECO:0000259" key="7">
    <source>
        <dbReference type="Pfam" id="PF01416"/>
    </source>
</evidence>
<sequence>MTRYLLFISYIGTQFRAVQKQIVNAEPNKLDPNSVQGIIEICSKKFNPENEPYVYVSSRTDQGVHALRSSAHIDLVRRNGRIYEPQSLLAGFNKYFTSKDIDLRIQSIKIVPDSFHARFNAKSRKYLYRLAVRKPDAPSEVEIPFAEWKRCHFVDVPQFDVSLMESAARLFPGSRDFRTFTNNNRCKEDMNTVKDMYKLDVVPGRPLLNSEYSPNCSHYDYWDIICHGRSFLYRQVRRIVGTLIAVASGSISIEEVKYMLNTPSKDSWNNCIGVVPPFGLYLLDVEYDPQDMEMQNSEIATKPPVADI</sequence>
<dbReference type="Pfam" id="PF01416">
    <property type="entry name" value="PseudoU_synth_1"/>
    <property type="match status" value="1"/>
</dbReference>
<dbReference type="InterPro" id="IPR001406">
    <property type="entry name" value="PsdUridine_synth_TruA"/>
</dbReference>
<dbReference type="Gene3D" id="3.30.70.660">
    <property type="entry name" value="Pseudouridine synthase I, catalytic domain, C-terminal subdomain"/>
    <property type="match status" value="1"/>
</dbReference>
<comment type="catalytic activity">
    <reaction evidence="6">
        <text>uridine(38/39/40) in tRNA = pseudouridine(38/39/40) in tRNA</text>
        <dbReference type="Rhea" id="RHEA:22376"/>
        <dbReference type="Rhea" id="RHEA-COMP:10085"/>
        <dbReference type="Rhea" id="RHEA-COMP:10087"/>
        <dbReference type="ChEBI" id="CHEBI:65314"/>
        <dbReference type="ChEBI" id="CHEBI:65315"/>
        <dbReference type="EC" id="5.4.99.12"/>
    </reaction>
</comment>
<dbReference type="AlphaFoldDB" id="A0AAD7Z8A1"/>
<dbReference type="InterPro" id="IPR020095">
    <property type="entry name" value="PsdUridine_synth_TruA_C"/>
</dbReference>
<keyword evidence="2 6" id="KW-0819">tRNA processing</keyword>
<dbReference type="InterPro" id="IPR020097">
    <property type="entry name" value="PsdUridine_synth_TruA_a/b_dom"/>
</dbReference>
<evidence type="ECO:0000256" key="4">
    <source>
        <dbReference type="PIRSR" id="PIRSR001430-1"/>
    </source>
</evidence>
<proteinExistence type="inferred from homology"/>
<dbReference type="PANTHER" id="PTHR11142:SF0">
    <property type="entry name" value="TRNA PSEUDOURIDINE SYNTHASE-LIKE 1"/>
    <property type="match status" value="1"/>
</dbReference>
<evidence type="ECO:0000256" key="6">
    <source>
        <dbReference type="RuleBase" id="RU003792"/>
    </source>
</evidence>
<evidence type="ECO:0000256" key="3">
    <source>
        <dbReference type="ARBA" id="ARBA00023235"/>
    </source>
</evidence>
<comment type="similarity">
    <text evidence="1 6">Belongs to the tRNA pseudouridine synthase TruA family.</text>
</comment>
<name>A0AAD7Z8A1_DIPPU</name>
<feature type="domain" description="Pseudouridine synthase I TruA alpha/beta" evidence="7">
    <location>
        <begin position="167"/>
        <end position="288"/>
    </location>
</feature>
<protein>
    <recommendedName>
        <fullName evidence="6">tRNA pseudouridine synthase</fullName>
        <ecNumber evidence="6">5.4.99.12</ecNumber>
    </recommendedName>
</protein>
<keyword evidence="9" id="KW-1185">Reference proteome</keyword>
<dbReference type="Gene3D" id="3.30.70.580">
    <property type="entry name" value="Pseudouridine synthase I, catalytic domain, N-terminal subdomain"/>
    <property type="match status" value="1"/>
</dbReference>
<evidence type="ECO:0000313" key="8">
    <source>
        <dbReference type="EMBL" id="KAJ9575751.1"/>
    </source>
</evidence>
<dbReference type="PIRSF" id="PIRSF001430">
    <property type="entry name" value="tRNA_psdUrid_synth"/>
    <property type="match status" value="1"/>
</dbReference>
<dbReference type="PANTHER" id="PTHR11142">
    <property type="entry name" value="PSEUDOURIDYLATE SYNTHASE"/>
    <property type="match status" value="1"/>
</dbReference>
<dbReference type="GO" id="GO:0031119">
    <property type="term" value="P:tRNA pseudouridine synthesis"/>
    <property type="evidence" value="ECO:0007669"/>
    <property type="project" value="TreeGrafter"/>
</dbReference>
<accession>A0AAD7Z8A1</accession>
<evidence type="ECO:0000256" key="2">
    <source>
        <dbReference type="ARBA" id="ARBA00022694"/>
    </source>
</evidence>
<reference evidence="8" key="1">
    <citation type="journal article" date="2023" name="IScience">
        <title>Live-bearing cockroach genome reveals convergent evolutionary mechanisms linked to viviparity in insects and beyond.</title>
        <authorList>
            <person name="Fouks B."/>
            <person name="Harrison M.C."/>
            <person name="Mikhailova A.A."/>
            <person name="Marchal E."/>
            <person name="English S."/>
            <person name="Carruthers M."/>
            <person name="Jennings E.C."/>
            <person name="Chiamaka E.L."/>
            <person name="Frigard R.A."/>
            <person name="Pippel M."/>
            <person name="Attardo G.M."/>
            <person name="Benoit J.B."/>
            <person name="Bornberg-Bauer E."/>
            <person name="Tobe S.S."/>
        </authorList>
    </citation>
    <scope>NUCLEOTIDE SEQUENCE</scope>
    <source>
        <strain evidence="8">Stay&amp;Tobe</strain>
    </source>
</reference>
<dbReference type="EC" id="5.4.99.12" evidence="6"/>
<feature type="active site" description="Nucleophile" evidence="4">
    <location>
        <position position="61"/>
    </location>
</feature>
<reference evidence="8" key="2">
    <citation type="submission" date="2023-05" db="EMBL/GenBank/DDBJ databases">
        <authorList>
            <person name="Fouks B."/>
        </authorList>
    </citation>
    <scope>NUCLEOTIDE SEQUENCE</scope>
    <source>
        <strain evidence="8">Stay&amp;Tobe</strain>
        <tissue evidence="8">Testes</tissue>
    </source>
</reference>
<dbReference type="InterPro" id="IPR020094">
    <property type="entry name" value="TruA/RsuA/RluB/E/F_N"/>
</dbReference>
<dbReference type="SUPFAM" id="SSF55120">
    <property type="entry name" value="Pseudouridine synthase"/>
    <property type="match status" value="1"/>
</dbReference>
<evidence type="ECO:0000313" key="9">
    <source>
        <dbReference type="Proteomes" id="UP001233999"/>
    </source>
</evidence>
<dbReference type="GO" id="GO:0160147">
    <property type="term" value="F:tRNA pseudouridine(38-40) synthase activity"/>
    <property type="evidence" value="ECO:0007669"/>
    <property type="project" value="UniProtKB-EC"/>
</dbReference>
<dbReference type="Proteomes" id="UP001233999">
    <property type="component" value="Unassembled WGS sequence"/>
</dbReference>
<dbReference type="EMBL" id="JASPKZ010009821">
    <property type="protein sequence ID" value="KAJ9575751.1"/>
    <property type="molecule type" value="Genomic_DNA"/>
</dbReference>
<dbReference type="InterPro" id="IPR020103">
    <property type="entry name" value="PsdUridine_synth_cat_dom_sf"/>
</dbReference>